<dbReference type="AlphaFoldDB" id="A0A9D1ILN4"/>
<proteinExistence type="inferred from homology"/>
<evidence type="ECO:0000313" key="6">
    <source>
        <dbReference type="Proteomes" id="UP000824074"/>
    </source>
</evidence>
<reference evidence="5" key="1">
    <citation type="submission" date="2020-10" db="EMBL/GenBank/DDBJ databases">
        <authorList>
            <person name="Gilroy R."/>
        </authorList>
    </citation>
    <scope>NUCLEOTIDE SEQUENCE</scope>
    <source>
        <strain evidence="5">CHK193-30670</strain>
    </source>
</reference>
<dbReference type="PANTHER" id="PTHR21011:SF1">
    <property type="entry name" value="SMALL RIBOSOMAL SUBUNIT PROTEIN BS6M"/>
    <property type="match status" value="1"/>
</dbReference>
<keyword evidence="4" id="KW-0699">rRNA-binding</keyword>
<evidence type="ECO:0000256" key="3">
    <source>
        <dbReference type="ARBA" id="ARBA00035294"/>
    </source>
</evidence>
<keyword evidence="4 5" id="KW-0689">Ribosomal protein</keyword>
<dbReference type="NCBIfam" id="TIGR00166">
    <property type="entry name" value="S6"/>
    <property type="match status" value="1"/>
</dbReference>
<dbReference type="GO" id="GO:1990904">
    <property type="term" value="C:ribonucleoprotein complex"/>
    <property type="evidence" value="ECO:0007669"/>
    <property type="project" value="UniProtKB-KW"/>
</dbReference>
<dbReference type="PANTHER" id="PTHR21011">
    <property type="entry name" value="MITOCHONDRIAL 28S RIBOSOMAL PROTEIN S6"/>
    <property type="match status" value="1"/>
</dbReference>
<dbReference type="CDD" id="cd00473">
    <property type="entry name" value="bS6"/>
    <property type="match status" value="1"/>
</dbReference>
<dbReference type="Gene3D" id="3.30.70.60">
    <property type="match status" value="1"/>
</dbReference>
<dbReference type="Pfam" id="PF01250">
    <property type="entry name" value="Ribosomal_S6"/>
    <property type="match status" value="1"/>
</dbReference>
<dbReference type="HAMAP" id="MF_00360">
    <property type="entry name" value="Ribosomal_bS6"/>
    <property type="match status" value="1"/>
</dbReference>
<comment type="function">
    <text evidence="2 4">Binds together with bS18 to 16S ribosomal RNA.</text>
</comment>
<gene>
    <name evidence="4" type="primary">rpsF</name>
    <name evidence="5" type="ORF">IAB68_01280</name>
</gene>
<evidence type="ECO:0000313" key="5">
    <source>
        <dbReference type="EMBL" id="HIU39920.1"/>
    </source>
</evidence>
<dbReference type="EMBL" id="DVMT01000015">
    <property type="protein sequence ID" value="HIU39920.1"/>
    <property type="molecule type" value="Genomic_DNA"/>
</dbReference>
<sequence length="95" mass="11006">MKYEIMFVVRPNLEEDKVKEVSKNFEKILTDNGATITSSKDLGQKELAYEIEGHKAGYYFLINLEANDAKAINEFDRLARISEDIIRHLIVKEDK</sequence>
<protein>
    <recommendedName>
        <fullName evidence="3 4">Small ribosomal subunit protein bS6</fullName>
    </recommendedName>
</protein>
<accession>A0A9D1ILN4</accession>
<dbReference type="GO" id="GO:0070181">
    <property type="term" value="F:small ribosomal subunit rRNA binding"/>
    <property type="evidence" value="ECO:0007669"/>
    <property type="project" value="TreeGrafter"/>
</dbReference>
<keyword evidence="4" id="KW-0687">Ribonucleoprotein</keyword>
<dbReference type="GO" id="GO:0005737">
    <property type="term" value="C:cytoplasm"/>
    <property type="evidence" value="ECO:0007669"/>
    <property type="project" value="UniProtKB-ARBA"/>
</dbReference>
<evidence type="ECO:0000256" key="2">
    <source>
        <dbReference type="ARBA" id="ARBA00035104"/>
    </source>
</evidence>
<dbReference type="InterPro" id="IPR020814">
    <property type="entry name" value="Ribosomal_S6_plastid/chlpt"/>
</dbReference>
<dbReference type="InterPro" id="IPR000529">
    <property type="entry name" value="Ribosomal_bS6"/>
</dbReference>
<reference evidence="5" key="2">
    <citation type="journal article" date="2021" name="PeerJ">
        <title>Extensive microbial diversity within the chicken gut microbiome revealed by metagenomics and culture.</title>
        <authorList>
            <person name="Gilroy R."/>
            <person name="Ravi A."/>
            <person name="Getino M."/>
            <person name="Pursley I."/>
            <person name="Horton D.L."/>
            <person name="Alikhan N.F."/>
            <person name="Baker D."/>
            <person name="Gharbi K."/>
            <person name="Hall N."/>
            <person name="Watson M."/>
            <person name="Adriaenssens E.M."/>
            <person name="Foster-Nyarko E."/>
            <person name="Jarju S."/>
            <person name="Secka A."/>
            <person name="Antonio M."/>
            <person name="Oren A."/>
            <person name="Chaudhuri R.R."/>
            <person name="La Ragione R."/>
            <person name="Hildebrand F."/>
            <person name="Pallen M.J."/>
        </authorList>
    </citation>
    <scope>NUCLEOTIDE SEQUENCE</scope>
    <source>
        <strain evidence="5">CHK193-30670</strain>
    </source>
</reference>
<dbReference type="InterPro" id="IPR014717">
    <property type="entry name" value="Transl_elong_EF1B/ribsomal_bS6"/>
</dbReference>
<name>A0A9D1ILN4_9FIRM</name>
<evidence type="ECO:0000256" key="4">
    <source>
        <dbReference type="HAMAP-Rule" id="MF_00360"/>
    </source>
</evidence>
<dbReference type="GO" id="GO:0005840">
    <property type="term" value="C:ribosome"/>
    <property type="evidence" value="ECO:0007669"/>
    <property type="project" value="UniProtKB-KW"/>
</dbReference>
<dbReference type="InterPro" id="IPR035980">
    <property type="entry name" value="Ribosomal_bS6_sf"/>
</dbReference>
<dbReference type="GO" id="GO:0003735">
    <property type="term" value="F:structural constituent of ribosome"/>
    <property type="evidence" value="ECO:0007669"/>
    <property type="project" value="InterPro"/>
</dbReference>
<dbReference type="GO" id="GO:0006412">
    <property type="term" value="P:translation"/>
    <property type="evidence" value="ECO:0007669"/>
    <property type="project" value="UniProtKB-UniRule"/>
</dbReference>
<evidence type="ECO:0000256" key="1">
    <source>
        <dbReference type="ARBA" id="ARBA00009512"/>
    </source>
</evidence>
<dbReference type="Proteomes" id="UP000824074">
    <property type="component" value="Unassembled WGS sequence"/>
</dbReference>
<dbReference type="SUPFAM" id="SSF54995">
    <property type="entry name" value="Ribosomal protein S6"/>
    <property type="match status" value="1"/>
</dbReference>
<organism evidence="5 6">
    <name type="scientific">Candidatus Aphodocola excrementigallinarum</name>
    <dbReference type="NCBI Taxonomy" id="2840670"/>
    <lineage>
        <taxon>Bacteria</taxon>
        <taxon>Bacillati</taxon>
        <taxon>Bacillota</taxon>
        <taxon>Bacilli</taxon>
        <taxon>Candidatus Aphodocola</taxon>
    </lineage>
</organism>
<comment type="similarity">
    <text evidence="1 4">Belongs to the bacterial ribosomal protein bS6 family.</text>
</comment>
<comment type="caution">
    <text evidence="5">The sequence shown here is derived from an EMBL/GenBank/DDBJ whole genome shotgun (WGS) entry which is preliminary data.</text>
</comment>
<keyword evidence="4" id="KW-0694">RNA-binding</keyword>